<protein>
    <submittedName>
        <fullName evidence="3">Uncharacterized protein</fullName>
    </submittedName>
</protein>
<accession>A0ABP5VB07</accession>
<name>A0ABP5VB07_9ACTN</name>
<keyword evidence="2" id="KW-0472">Membrane</keyword>
<comment type="caution">
    <text evidence="3">The sequence shown here is derived from an EMBL/GenBank/DDBJ whole genome shotgun (WGS) entry which is preliminary data.</text>
</comment>
<evidence type="ECO:0000313" key="4">
    <source>
        <dbReference type="Proteomes" id="UP001501444"/>
    </source>
</evidence>
<keyword evidence="2" id="KW-1133">Transmembrane helix</keyword>
<dbReference type="EMBL" id="BAAARV010000145">
    <property type="protein sequence ID" value="GAA2396684.1"/>
    <property type="molecule type" value="Genomic_DNA"/>
</dbReference>
<gene>
    <name evidence="3" type="ORF">GCM10010170_112810</name>
</gene>
<dbReference type="Proteomes" id="UP001501444">
    <property type="component" value="Unassembled WGS sequence"/>
</dbReference>
<reference evidence="4" key="1">
    <citation type="journal article" date="2019" name="Int. J. Syst. Evol. Microbiol.">
        <title>The Global Catalogue of Microorganisms (GCM) 10K type strain sequencing project: providing services to taxonomists for standard genome sequencing and annotation.</title>
        <authorList>
            <consortium name="The Broad Institute Genomics Platform"/>
            <consortium name="The Broad Institute Genome Sequencing Center for Infectious Disease"/>
            <person name="Wu L."/>
            <person name="Ma J."/>
        </authorList>
    </citation>
    <scope>NUCLEOTIDE SEQUENCE [LARGE SCALE GENOMIC DNA]</scope>
    <source>
        <strain evidence="4">JCM 3272</strain>
    </source>
</reference>
<proteinExistence type="predicted"/>
<keyword evidence="2" id="KW-0812">Transmembrane</keyword>
<evidence type="ECO:0000256" key="2">
    <source>
        <dbReference type="SAM" id="Phobius"/>
    </source>
</evidence>
<sequence>MVGTLSAAEAARQPDPPPMVERSSTTTIDPGGSGGPGPAEPAGEVLYAVAASGLLSFGGIVLVGGVIGLGGLRVPGGVSMTVARSRLWYRSVRRTGGHRAP</sequence>
<evidence type="ECO:0000313" key="3">
    <source>
        <dbReference type="EMBL" id="GAA2396684.1"/>
    </source>
</evidence>
<evidence type="ECO:0000256" key="1">
    <source>
        <dbReference type="SAM" id="MobiDB-lite"/>
    </source>
</evidence>
<feature type="region of interest" description="Disordered" evidence="1">
    <location>
        <begin position="1"/>
        <end position="42"/>
    </location>
</feature>
<keyword evidence="4" id="KW-1185">Reference proteome</keyword>
<feature type="transmembrane region" description="Helical" evidence="2">
    <location>
        <begin position="45"/>
        <end position="70"/>
    </location>
</feature>
<organism evidence="3 4">
    <name type="scientific">Dactylosporangium salmoneum</name>
    <dbReference type="NCBI Taxonomy" id="53361"/>
    <lineage>
        <taxon>Bacteria</taxon>
        <taxon>Bacillati</taxon>
        <taxon>Actinomycetota</taxon>
        <taxon>Actinomycetes</taxon>
        <taxon>Micromonosporales</taxon>
        <taxon>Micromonosporaceae</taxon>
        <taxon>Dactylosporangium</taxon>
    </lineage>
</organism>